<dbReference type="RefSeq" id="WP_023495807.1">
    <property type="nucleotide sequence ID" value="NZ_AYLO01000112.1"/>
</dbReference>
<protein>
    <submittedName>
        <fullName evidence="3">Type VI secretion system lysozyme-like protein</fullName>
    </submittedName>
</protein>
<dbReference type="Proteomes" id="UP000017842">
    <property type="component" value="Unassembled WGS sequence"/>
</dbReference>
<comment type="caution">
    <text evidence="3">The sequence shown here is derived from an EMBL/GenBank/DDBJ whole genome shotgun (WGS) entry which is preliminary data.</text>
</comment>
<evidence type="ECO:0000313" key="4">
    <source>
        <dbReference type="Proteomes" id="UP000017842"/>
    </source>
</evidence>
<dbReference type="eggNOG" id="COG3518">
    <property type="taxonomic scope" value="Bacteria"/>
</dbReference>
<evidence type="ECO:0000256" key="1">
    <source>
        <dbReference type="SAM" id="Coils"/>
    </source>
</evidence>
<name>V5BBK8_9GAMM</name>
<accession>V5BBK8</accession>
<feature type="domain" description="IraD/Gp25-like" evidence="2">
    <location>
        <begin position="87"/>
        <end position="190"/>
    </location>
</feature>
<feature type="coiled-coil region" evidence="1">
    <location>
        <begin position="47"/>
        <end position="88"/>
    </location>
</feature>
<evidence type="ECO:0000313" key="3">
    <source>
        <dbReference type="EMBL" id="ESS70650.1"/>
    </source>
</evidence>
<dbReference type="NCBIfam" id="TIGR03357">
    <property type="entry name" value="VI_zyme"/>
    <property type="match status" value="1"/>
</dbReference>
<keyword evidence="1" id="KW-0175">Coiled coil</keyword>
<dbReference type="InterPro" id="IPR007048">
    <property type="entry name" value="IraD/Gp25-like"/>
</dbReference>
<dbReference type="SUPFAM" id="SSF160719">
    <property type="entry name" value="gpW/gp25-like"/>
    <property type="match status" value="1"/>
</dbReference>
<gene>
    <name evidence="3" type="ORF">MGMO_120c00370</name>
</gene>
<keyword evidence="4" id="KW-1185">Reference proteome</keyword>
<sequence length="215" mass="24280">MAKALPTGRFLPSLLDRLTDDDPINTSVRNQKEKISGIERSLAQLLRGKAEGETEEVKKRHSELQQQLDELRAQLKILTASVSSVQEIRACVKRDLDWLLNASQYSPQGDLDGFPDVASSVLNFGIPDLTGKTVTGFDPAYIERLLKQVIINYEPRIIKRTLSVHVIADKTMFDHNALAFDIEGELWAEPQPLHLHLRTEFELEDGSVSVFDYRP</sequence>
<dbReference type="PANTHER" id="PTHR38595">
    <property type="entry name" value="CYTOPLASMIC PROTEIN-RELATED"/>
    <property type="match status" value="1"/>
</dbReference>
<dbReference type="EMBL" id="AYLO01000112">
    <property type="protein sequence ID" value="ESS70650.1"/>
    <property type="molecule type" value="Genomic_DNA"/>
</dbReference>
<dbReference type="AlphaFoldDB" id="V5BBK8"/>
<dbReference type="STRING" id="1116472.MGMO_120c00370"/>
<dbReference type="Pfam" id="PF04965">
    <property type="entry name" value="GPW_gp25"/>
    <property type="match status" value="1"/>
</dbReference>
<dbReference type="PANTHER" id="PTHR38595:SF1">
    <property type="entry name" value="TYPE VI SECRETION SYSTEM COMPONENT TSSE1"/>
    <property type="match status" value="1"/>
</dbReference>
<organism evidence="3 4">
    <name type="scientific">Methyloglobulus morosus KoM1</name>
    <dbReference type="NCBI Taxonomy" id="1116472"/>
    <lineage>
        <taxon>Bacteria</taxon>
        <taxon>Pseudomonadati</taxon>
        <taxon>Pseudomonadota</taxon>
        <taxon>Gammaproteobacteria</taxon>
        <taxon>Methylococcales</taxon>
        <taxon>Methylococcaceae</taxon>
        <taxon>Methyloglobulus</taxon>
    </lineage>
</organism>
<reference evidence="3 4" key="1">
    <citation type="journal article" date="2013" name="Genome Announc.">
        <title>Draft Genome Sequence of the Methanotrophic Gammaproteobacterium Methyloglobulus morosus DSM 22980 Strain KoM1.</title>
        <authorList>
            <person name="Poehlein A."/>
            <person name="Deutzmann J.S."/>
            <person name="Daniel R."/>
            <person name="Simeonova D.D."/>
        </authorList>
    </citation>
    <scope>NUCLEOTIDE SEQUENCE [LARGE SCALE GENOMIC DNA]</scope>
    <source>
        <strain evidence="3 4">KoM1</strain>
    </source>
</reference>
<dbReference type="InterPro" id="IPR053176">
    <property type="entry name" value="T6SS_TssE1-like"/>
</dbReference>
<proteinExistence type="predicted"/>
<dbReference type="OrthoDB" id="119583at2"/>
<evidence type="ECO:0000259" key="2">
    <source>
        <dbReference type="Pfam" id="PF04965"/>
    </source>
</evidence>
<dbReference type="InterPro" id="IPR017737">
    <property type="entry name" value="TssE1-like"/>
</dbReference>